<protein>
    <submittedName>
        <fullName evidence="5">GntR family transcriptional regulator</fullName>
    </submittedName>
</protein>
<dbReference type="InterPro" id="IPR000485">
    <property type="entry name" value="AsnC-type_HTH_dom"/>
</dbReference>
<keyword evidence="3" id="KW-0804">Transcription</keyword>
<dbReference type="SMART" id="SM00895">
    <property type="entry name" value="FCD"/>
    <property type="match status" value="1"/>
</dbReference>
<dbReference type="PANTHER" id="PTHR43537:SF24">
    <property type="entry name" value="GLUCONATE OPERON TRANSCRIPTIONAL REPRESSOR"/>
    <property type="match status" value="1"/>
</dbReference>
<keyword evidence="1" id="KW-0805">Transcription regulation</keyword>
<dbReference type="InterPro" id="IPR011711">
    <property type="entry name" value="GntR_C"/>
</dbReference>
<evidence type="ECO:0000256" key="1">
    <source>
        <dbReference type="ARBA" id="ARBA00023015"/>
    </source>
</evidence>
<dbReference type="Gene3D" id="1.10.10.10">
    <property type="entry name" value="Winged helix-like DNA-binding domain superfamily/Winged helix DNA-binding domain"/>
    <property type="match status" value="1"/>
</dbReference>
<dbReference type="AlphaFoldDB" id="A0A9D1I2S8"/>
<dbReference type="Proteomes" id="UP000824090">
    <property type="component" value="Unassembled WGS sequence"/>
</dbReference>
<dbReference type="InterPro" id="IPR000524">
    <property type="entry name" value="Tscrpt_reg_HTH_GntR"/>
</dbReference>
<dbReference type="PANTHER" id="PTHR43537">
    <property type="entry name" value="TRANSCRIPTIONAL REGULATOR, GNTR FAMILY"/>
    <property type="match status" value="1"/>
</dbReference>
<dbReference type="SUPFAM" id="SSF48008">
    <property type="entry name" value="GntR ligand-binding domain-like"/>
    <property type="match status" value="1"/>
</dbReference>
<dbReference type="SMART" id="SM00345">
    <property type="entry name" value="HTH_GNTR"/>
    <property type="match status" value="1"/>
</dbReference>
<dbReference type="InterPro" id="IPR008920">
    <property type="entry name" value="TF_FadR/GntR_C"/>
</dbReference>
<organism evidence="5 6">
    <name type="scientific">Candidatus Allocopromorpha excrementigallinarum</name>
    <dbReference type="NCBI Taxonomy" id="2840742"/>
    <lineage>
        <taxon>Bacteria</taxon>
        <taxon>Bacillati</taxon>
        <taxon>Bacillota</taxon>
        <taxon>Clostridia</taxon>
        <taxon>Eubacteriales</taxon>
        <taxon>Eubacteriaceae</taxon>
        <taxon>Eubacteriaceae incertae sedis</taxon>
        <taxon>Candidatus Allocopromorpha</taxon>
    </lineage>
</organism>
<keyword evidence="2" id="KW-0238">DNA-binding</keyword>
<dbReference type="InterPro" id="IPR036390">
    <property type="entry name" value="WH_DNA-bd_sf"/>
</dbReference>
<reference evidence="5" key="2">
    <citation type="journal article" date="2021" name="PeerJ">
        <title>Extensive microbial diversity within the chicken gut microbiome revealed by metagenomics and culture.</title>
        <authorList>
            <person name="Gilroy R."/>
            <person name="Ravi A."/>
            <person name="Getino M."/>
            <person name="Pursley I."/>
            <person name="Horton D.L."/>
            <person name="Alikhan N.F."/>
            <person name="Baker D."/>
            <person name="Gharbi K."/>
            <person name="Hall N."/>
            <person name="Watson M."/>
            <person name="Adriaenssens E.M."/>
            <person name="Foster-Nyarko E."/>
            <person name="Jarju S."/>
            <person name="Secka A."/>
            <person name="Antonio M."/>
            <person name="Oren A."/>
            <person name="Chaudhuri R.R."/>
            <person name="La Ragione R."/>
            <person name="Hildebrand F."/>
            <person name="Pallen M.J."/>
        </authorList>
    </citation>
    <scope>NUCLEOTIDE SEQUENCE</scope>
    <source>
        <strain evidence="5">ChiHcec3-6078</strain>
    </source>
</reference>
<name>A0A9D1I2S8_9FIRM</name>
<proteinExistence type="predicted"/>
<reference evidence="5" key="1">
    <citation type="submission" date="2020-10" db="EMBL/GenBank/DDBJ databases">
        <authorList>
            <person name="Gilroy R."/>
        </authorList>
    </citation>
    <scope>NUCLEOTIDE SEQUENCE</scope>
    <source>
        <strain evidence="5">ChiHcec3-6078</strain>
    </source>
</reference>
<dbReference type="EMBL" id="DVMP01000166">
    <property type="protein sequence ID" value="HIU26727.1"/>
    <property type="molecule type" value="Genomic_DNA"/>
</dbReference>
<evidence type="ECO:0000313" key="5">
    <source>
        <dbReference type="EMBL" id="HIU26727.1"/>
    </source>
</evidence>
<dbReference type="GO" id="GO:0043565">
    <property type="term" value="F:sequence-specific DNA binding"/>
    <property type="evidence" value="ECO:0007669"/>
    <property type="project" value="InterPro"/>
</dbReference>
<evidence type="ECO:0000313" key="6">
    <source>
        <dbReference type="Proteomes" id="UP000824090"/>
    </source>
</evidence>
<dbReference type="Pfam" id="PF00392">
    <property type="entry name" value="GntR"/>
    <property type="match status" value="1"/>
</dbReference>
<dbReference type="GO" id="GO:0003700">
    <property type="term" value="F:DNA-binding transcription factor activity"/>
    <property type="evidence" value="ECO:0007669"/>
    <property type="project" value="InterPro"/>
</dbReference>
<dbReference type="PRINTS" id="PR00033">
    <property type="entry name" value="HTHASNC"/>
</dbReference>
<dbReference type="PRINTS" id="PR00035">
    <property type="entry name" value="HTHGNTR"/>
</dbReference>
<evidence type="ECO:0000259" key="4">
    <source>
        <dbReference type="PROSITE" id="PS50949"/>
    </source>
</evidence>
<dbReference type="Gene3D" id="1.20.120.530">
    <property type="entry name" value="GntR ligand-binding domain-like"/>
    <property type="match status" value="1"/>
</dbReference>
<sequence>MLNFDIQNHRPLREMVYEELKMQILTGAIVPGTRMMEVELAEEMGVSRTPIREAIRKLEKEGLVTIEPRRGAYASQISTEDMVEILEVRQNMEGLAAYFAASRMKPEQLEELKAVSANYNKAVAAGDMQSMIDNDTKFHHIIVESCNNKILVSMIEQLQELVLRFRYIYYDNFRRAENMPEEHRAILEAIENGRADDARQAADVHIDRLKELVIREGVQQMRIKP</sequence>
<dbReference type="Pfam" id="PF07729">
    <property type="entry name" value="FCD"/>
    <property type="match status" value="1"/>
</dbReference>
<dbReference type="CDD" id="cd07377">
    <property type="entry name" value="WHTH_GntR"/>
    <property type="match status" value="1"/>
</dbReference>
<dbReference type="InterPro" id="IPR036388">
    <property type="entry name" value="WH-like_DNA-bd_sf"/>
</dbReference>
<accession>A0A9D1I2S8</accession>
<evidence type="ECO:0000256" key="3">
    <source>
        <dbReference type="ARBA" id="ARBA00023163"/>
    </source>
</evidence>
<evidence type="ECO:0000256" key="2">
    <source>
        <dbReference type="ARBA" id="ARBA00023125"/>
    </source>
</evidence>
<dbReference type="SUPFAM" id="SSF46785">
    <property type="entry name" value="Winged helix' DNA-binding domain"/>
    <property type="match status" value="1"/>
</dbReference>
<feature type="domain" description="HTH gntR-type" evidence="4">
    <location>
        <begin position="10"/>
        <end position="77"/>
    </location>
</feature>
<gene>
    <name evidence="5" type="ORF">IAC50_09565</name>
</gene>
<comment type="caution">
    <text evidence="5">The sequence shown here is derived from an EMBL/GenBank/DDBJ whole genome shotgun (WGS) entry which is preliminary data.</text>
</comment>
<dbReference type="PROSITE" id="PS50949">
    <property type="entry name" value="HTH_GNTR"/>
    <property type="match status" value="1"/>
</dbReference>